<dbReference type="InterPro" id="IPR040241">
    <property type="entry name" value="TRP_Flc/Pkd2-like"/>
</dbReference>
<keyword evidence="4 8" id="KW-0732">Signal</keyword>
<dbReference type="InterPro" id="IPR010308">
    <property type="entry name" value="TRP_C"/>
</dbReference>
<dbReference type="Pfam" id="PF14558">
    <property type="entry name" value="TRP_N"/>
    <property type="match status" value="1"/>
</dbReference>
<feature type="chain" id="PRO_5040474737" description="ML-like domain-containing protein" evidence="8">
    <location>
        <begin position="24"/>
        <end position="646"/>
    </location>
</feature>
<gene>
    <name evidence="10" type="ORF">C6P45_004629</name>
</gene>
<keyword evidence="5 7" id="KW-1133">Transmembrane helix</keyword>
<feature type="transmembrane region" description="Helical" evidence="7">
    <location>
        <begin position="552"/>
        <end position="571"/>
    </location>
</feature>
<proteinExistence type="inferred from homology"/>
<evidence type="ECO:0000256" key="7">
    <source>
        <dbReference type="SAM" id="Phobius"/>
    </source>
</evidence>
<evidence type="ECO:0000256" key="6">
    <source>
        <dbReference type="ARBA" id="ARBA00023136"/>
    </source>
</evidence>
<evidence type="ECO:0000256" key="2">
    <source>
        <dbReference type="ARBA" id="ARBA00010642"/>
    </source>
</evidence>
<keyword evidence="11" id="KW-1185">Reference proteome</keyword>
<evidence type="ECO:0000256" key="1">
    <source>
        <dbReference type="ARBA" id="ARBA00004141"/>
    </source>
</evidence>
<feature type="domain" description="ML-like" evidence="9">
    <location>
        <begin position="48"/>
        <end position="186"/>
    </location>
</feature>
<feature type="signal peptide" evidence="8">
    <location>
        <begin position="1"/>
        <end position="23"/>
    </location>
</feature>
<comment type="subcellular location">
    <subcellularLocation>
        <location evidence="1">Membrane</location>
        <topology evidence="1">Multi-pass membrane protein</topology>
    </subcellularLocation>
</comment>
<dbReference type="Proteomes" id="UP000750334">
    <property type="component" value="Unassembled WGS sequence"/>
</dbReference>
<evidence type="ECO:0000256" key="3">
    <source>
        <dbReference type="ARBA" id="ARBA00022692"/>
    </source>
</evidence>
<dbReference type="PANTHER" id="PTHR31145">
    <property type="entry name" value="INTEGRAL MEMBRANE PROTEIN (AFU_ORTHOLOGUE AFUA_7G01610)"/>
    <property type="match status" value="1"/>
</dbReference>
<comment type="similarity">
    <text evidence="2">Belongs to the transient receptor potential (TRP) ion channel family.</text>
</comment>
<feature type="transmembrane region" description="Helical" evidence="7">
    <location>
        <begin position="423"/>
        <end position="446"/>
    </location>
</feature>
<name>A0A9P6WCC3_MAUEX</name>
<dbReference type="Pfam" id="PF06011">
    <property type="entry name" value="TRP"/>
    <property type="match status" value="1"/>
</dbReference>
<feature type="transmembrane region" description="Helical" evidence="7">
    <location>
        <begin position="188"/>
        <end position="213"/>
    </location>
</feature>
<dbReference type="GO" id="GO:0016020">
    <property type="term" value="C:membrane"/>
    <property type="evidence" value="ECO:0007669"/>
    <property type="project" value="UniProtKB-SubCell"/>
</dbReference>
<dbReference type="AlphaFoldDB" id="A0A9P6WCC3"/>
<dbReference type="OrthoDB" id="5212126at2759"/>
<dbReference type="PANTHER" id="PTHR31145:SF2">
    <property type="entry name" value="FLAVIN CARRIER PROTEIN 2"/>
    <property type="match status" value="1"/>
</dbReference>
<evidence type="ECO:0000259" key="9">
    <source>
        <dbReference type="SMART" id="SM01320"/>
    </source>
</evidence>
<keyword evidence="6 7" id="KW-0472">Membrane</keyword>
<feature type="transmembrane region" description="Helical" evidence="7">
    <location>
        <begin position="520"/>
        <end position="540"/>
    </location>
</feature>
<keyword evidence="3 7" id="KW-0812">Transmembrane</keyword>
<protein>
    <recommendedName>
        <fullName evidence="9">ML-like domain-containing protein</fullName>
    </recommendedName>
</protein>
<sequence length="646" mass="75124">MLYVEMLRILFLSCILFVQHVYCDQIGTLYSNSVLISTATNDEPIRGNRLYIKHAASCMINSQLNFNEFRASLIPSENTIKYKIKSFSTMKNISYMNFDIFMNGVHIHNETIRLCENNFTNICHLNFGRNDFEGELLLLDNINEIINNKIIFKFPDLKIEVFATIYDTRRMVSCLHATITNGKSVKQISITVLLSMIWSFAFCSFALLSFLGYGMISMNLSILLITVTHYFQDMTLLGMLDILFMPRIVVSWIENFEWSLGIVNLGYLQKVFSWYMKSNTIDSIQSQDSVTEISGESRTRDKLKLGHIGIIKSGDLLKQYYRNETIMIRENRLLTPQYNANFNLESGISRLLKEANITYQTFFLTSLVSFLFMVILLIIGSLIFKTLIITIPKTTTLTSKSECDVETIFDETKFQIYLKRFRYTLKGILLIYLIMIAPHVFIISMYELLSSINQYMCSGLTATFLIVGFAIVMIHNNYTVFIQGQLSMRIHHSYHNLLYDDTNFLRKYGYLYRHYKLRRYWWLTIELEYLATICLIIITTQNYGKMGCTFKFLIDLVYTITLLVFTPYYSMIANGLQIIIQIINTLNSLMYLLMSDLFPIKIGIVQTVGMFFFIVNVIVTTIMTLTVLTWTIYSFVTAYKTMKQSK</sequence>
<dbReference type="SMART" id="SM01320">
    <property type="entry name" value="TRP_N"/>
    <property type="match status" value="1"/>
</dbReference>
<evidence type="ECO:0000256" key="4">
    <source>
        <dbReference type="ARBA" id="ARBA00022729"/>
    </source>
</evidence>
<evidence type="ECO:0000313" key="10">
    <source>
        <dbReference type="EMBL" id="KAG0668469.1"/>
    </source>
</evidence>
<dbReference type="InterPro" id="IPR032800">
    <property type="entry name" value="TRP_N"/>
</dbReference>
<evidence type="ECO:0000256" key="5">
    <source>
        <dbReference type="ARBA" id="ARBA00022989"/>
    </source>
</evidence>
<feature type="transmembrane region" description="Helical" evidence="7">
    <location>
        <begin position="452"/>
        <end position="474"/>
    </location>
</feature>
<feature type="transmembrane region" description="Helical" evidence="7">
    <location>
        <begin position="362"/>
        <end position="384"/>
    </location>
</feature>
<dbReference type="GO" id="GO:0055085">
    <property type="term" value="P:transmembrane transport"/>
    <property type="evidence" value="ECO:0007669"/>
    <property type="project" value="TreeGrafter"/>
</dbReference>
<dbReference type="GO" id="GO:0009272">
    <property type="term" value="P:fungal-type cell wall biogenesis"/>
    <property type="evidence" value="ECO:0007669"/>
    <property type="project" value="TreeGrafter"/>
</dbReference>
<accession>A0A9P6WCC3</accession>
<evidence type="ECO:0000313" key="11">
    <source>
        <dbReference type="Proteomes" id="UP000750334"/>
    </source>
</evidence>
<organism evidence="10 11">
    <name type="scientific">Maudiozyma exigua</name>
    <name type="common">Yeast</name>
    <name type="synonym">Kazachstania exigua</name>
    <dbReference type="NCBI Taxonomy" id="34358"/>
    <lineage>
        <taxon>Eukaryota</taxon>
        <taxon>Fungi</taxon>
        <taxon>Dikarya</taxon>
        <taxon>Ascomycota</taxon>
        <taxon>Saccharomycotina</taxon>
        <taxon>Saccharomycetes</taxon>
        <taxon>Saccharomycetales</taxon>
        <taxon>Saccharomycetaceae</taxon>
        <taxon>Maudiozyma</taxon>
    </lineage>
</organism>
<comment type="caution">
    <text evidence="10">The sequence shown here is derived from an EMBL/GenBank/DDBJ whole genome shotgun (WGS) entry which is preliminary data.</text>
</comment>
<dbReference type="EMBL" id="PUHR01000066">
    <property type="protein sequence ID" value="KAG0668469.1"/>
    <property type="molecule type" value="Genomic_DNA"/>
</dbReference>
<evidence type="ECO:0000256" key="8">
    <source>
        <dbReference type="SAM" id="SignalP"/>
    </source>
</evidence>
<feature type="transmembrane region" description="Helical" evidence="7">
    <location>
        <begin position="610"/>
        <end position="636"/>
    </location>
</feature>
<reference evidence="10 11" key="1">
    <citation type="submission" date="2020-11" db="EMBL/GenBank/DDBJ databases">
        <title>Kefir isolates.</title>
        <authorList>
            <person name="Marcisauskas S."/>
            <person name="Kim Y."/>
            <person name="Blasche S."/>
        </authorList>
    </citation>
    <scope>NUCLEOTIDE SEQUENCE [LARGE SCALE GENOMIC DNA]</scope>
    <source>
        <strain evidence="10 11">OG2</strain>
    </source>
</reference>